<dbReference type="EMBL" id="JBAKIA010000002">
    <property type="protein sequence ID" value="MEJ8473428.1"/>
    <property type="molecule type" value="Genomic_DNA"/>
</dbReference>
<evidence type="ECO:0000313" key="10">
    <source>
        <dbReference type="EMBL" id="MEJ8473428.1"/>
    </source>
</evidence>
<evidence type="ECO:0000313" key="11">
    <source>
        <dbReference type="Proteomes" id="UP001385499"/>
    </source>
</evidence>
<dbReference type="SUPFAM" id="SSF143081">
    <property type="entry name" value="BB1717-like"/>
    <property type="match status" value="1"/>
</dbReference>
<dbReference type="InterPro" id="IPR036590">
    <property type="entry name" value="SRAP-like"/>
</dbReference>
<keyword evidence="4 8" id="KW-0378">Hydrolase</keyword>
<gene>
    <name evidence="10" type="ORF">V6575_04965</name>
</gene>
<dbReference type="Gene3D" id="3.90.1680.10">
    <property type="entry name" value="SOS response associated peptidase-like"/>
    <property type="match status" value="1"/>
</dbReference>
<keyword evidence="11" id="KW-1185">Reference proteome</keyword>
<accession>A0ABU8THX2</accession>
<name>A0ABU8THX2_9HYPH</name>
<dbReference type="Pfam" id="PF02586">
    <property type="entry name" value="SRAP"/>
    <property type="match status" value="1"/>
</dbReference>
<evidence type="ECO:0000256" key="8">
    <source>
        <dbReference type="RuleBase" id="RU364100"/>
    </source>
</evidence>
<dbReference type="InterPro" id="IPR003738">
    <property type="entry name" value="SRAP"/>
</dbReference>
<organism evidence="10 11">
    <name type="scientific">Roseibium algae</name>
    <dbReference type="NCBI Taxonomy" id="3123038"/>
    <lineage>
        <taxon>Bacteria</taxon>
        <taxon>Pseudomonadati</taxon>
        <taxon>Pseudomonadota</taxon>
        <taxon>Alphaproteobacteria</taxon>
        <taxon>Hyphomicrobiales</taxon>
        <taxon>Stappiaceae</taxon>
        <taxon>Roseibium</taxon>
    </lineage>
</organism>
<proteinExistence type="inferred from homology"/>
<dbReference type="EC" id="3.4.-.-" evidence="8"/>
<comment type="caution">
    <text evidence="10">The sequence shown here is derived from an EMBL/GenBank/DDBJ whole genome shotgun (WGS) entry which is preliminary data.</text>
</comment>
<dbReference type="Proteomes" id="UP001385499">
    <property type="component" value="Unassembled WGS sequence"/>
</dbReference>
<dbReference type="PANTHER" id="PTHR13604:SF0">
    <property type="entry name" value="ABASIC SITE PROCESSING PROTEIN HMCES"/>
    <property type="match status" value="1"/>
</dbReference>
<keyword evidence="7" id="KW-0456">Lyase</keyword>
<dbReference type="PANTHER" id="PTHR13604">
    <property type="entry name" value="DC12-RELATED"/>
    <property type="match status" value="1"/>
</dbReference>
<keyword evidence="5" id="KW-0190">Covalent protein-DNA linkage</keyword>
<dbReference type="RefSeq" id="WP_340273008.1">
    <property type="nucleotide sequence ID" value="NZ_JBAKIA010000002.1"/>
</dbReference>
<keyword evidence="6" id="KW-0238">DNA-binding</keyword>
<evidence type="ECO:0000256" key="9">
    <source>
        <dbReference type="SAM" id="MobiDB-lite"/>
    </source>
</evidence>
<evidence type="ECO:0000256" key="7">
    <source>
        <dbReference type="ARBA" id="ARBA00023239"/>
    </source>
</evidence>
<keyword evidence="2 8" id="KW-0645">Protease</keyword>
<evidence type="ECO:0000256" key="6">
    <source>
        <dbReference type="ARBA" id="ARBA00023125"/>
    </source>
</evidence>
<protein>
    <recommendedName>
        <fullName evidence="8">Abasic site processing protein</fullName>
        <ecNumber evidence="8">3.4.-.-</ecNumber>
    </recommendedName>
</protein>
<comment type="similarity">
    <text evidence="1 8">Belongs to the SOS response-associated peptidase family.</text>
</comment>
<feature type="region of interest" description="Disordered" evidence="9">
    <location>
        <begin position="213"/>
        <end position="253"/>
    </location>
</feature>
<evidence type="ECO:0000256" key="2">
    <source>
        <dbReference type="ARBA" id="ARBA00022670"/>
    </source>
</evidence>
<evidence type="ECO:0000256" key="4">
    <source>
        <dbReference type="ARBA" id="ARBA00022801"/>
    </source>
</evidence>
<evidence type="ECO:0000256" key="5">
    <source>
        <dbReference type="ARBA" id="ARBA00023124"/>
    </source>
</evidence>
<reference evidence="10 11" key="1">
    <citation type="submission" date="2024-02" db="EMBL/GenBank/DDBJ databases">
        <title>Roseibium algae sp. nov., isolated from marine alga (Grateloupia sp.), showing potential in myo-inositol conversion.</title>
        <authorList>
            <person name="Wang Y."/>
        </authorList>
    </citation>
    <scope>NUCLEOTIDE SEQUENCE [LARGE SCALE GENOMIC DNA]</scope>
    <source>
        <strain evidence="10 11">H3510</strain>
    </source>
</reference>
<evidence type="ECO:0000256" key="1">
    <source>
        <dbReference type="ARBA" id="ARBA00008136"/>
    </source>
</evidence>
<evidence type="ECO:0000256" key="3">
    <source>
        <dbReference type="ARBA" id="ARBA00022763"/>
    </source>
</evidence>
<keyword evidence="3" id="KW-0227">DNA damage</keyword>
<feature type="compositionally biased region" description="Basic residues" evidence="9">
    <location>
        <begin position="233"/>
        <end position="242"/>
    </location>
</feature>
<sequence>MCGRFTLSATPEDVRALLEYIEQPNFPSRYNIAPTQPVATVRQEHGGRHFALVRWGLVPPWVKDPASFSLLINARSETAVEKPSFRGAMRHHRCLVPASGFYEWRQTPDGKQPYFISPADGGVMVMAGIWDTWSDPSGGDIDTGAVLTTEANQMVGRIHHRMPVILMQEDFDAWLDTGNVMARHARALLRPAPEGYLKSVPVSRRVNSVANDEASLLEQADTDQELEPAQKTGRAKRTKSSGKKASDDQMDLF</sequence>